<feature type="compositionally biased region" description="Low complexity" evidence="1">
    <location>
        <begin position="10"/>
        <end position="20"/>
    </location>
</feature>
<feature type="region of interest" description="Disordered" evidence="1">
    <location>
        <begin position="464"/>
        <end position="489"/>
    </location>
</feature>
<feature type="compositionally biased region" description="Gly residues" evidence="1">
    <location>
        <begin position="41"/>
        <end position="51"/>
    </location>
</feature>
<dbReference type="OrthoDB" id="2523838at2759"/>
<gene>
    <name evidence="2" type="ORF">Rt10032_c14g5272</name>
</gene>
<proteinExistence type="predicted"/>
<dbReference type="Proteomes" id="UP000321518">
    <property type="component" value="Unassembled WGS sequence"/>
</dbReference>
<dbReference type="EMBL" id="BJWK01000014">
    <property type="protein sequence ID" value="GEM11255.1"/>
    <property type="molecule type" value="Genomic_DNA"/>
</dbReference>
<organism evidence="2 3">
    <name type="scientific">Rhodotorula toruloides</name>
    <name type="common">Yeast</name>
    <name type="synonym">Rhodosporidium toruloides</name>
    <dbReference type="NCBI Taxonomy" id="5286"/>
    <lineage>
        <taxon>Eukaryota</taxon>
        <taxon>Fungi</taxon>
        <taxon>Dikarya</taxon>
        <taxon>Basidiomycota</taxon>
        <taxon>Pucciniomycotina</taxon>
        <taxon>Microbotryomycetes</taxon>
        <taxon>Sporidiobolales</taxon>
        <taxon>Sporidiobolaceae</taxon>
        <taxon>Rhodotorula</taxon>
    </lineage>
</organism>
<feature type="compositionally biased region" description="Basic and acidic residues" evidence="1">
    <location>
        <begin position="56"/>
        <end position="68"/>
    </location>
</feature>
<name>A0A511KMX8_RHOTO</name>
<feature type="region of interest" description="Disordered" evidence="1">
    <location>
        <begin position="1"/>
        <end position="81"/>
    </location>
</feature>
<evidence type="ECO:0000313" key="3">
    <source>
        <dbReference type="Proteomes" id="UP000321518"/>
    </source>
</evidence>
<feature type="compositionally biased region" description="Basic and acidic residues" evidence="1">
    <location>
        <begin position="464"/>
        <end position="474"/>
    </location>
</feature>
<dbReference type="AlphaFoldDB" id="A0A511KMX8"/>
<evidence type="ECO:0000313" key="2">
    <source>
        <dbReference type="EMBL" id="GEM11255.1"/>
    </source>
</evidence>
<evidence type="ECO:0000256" key="1">
    <source>
        <dbReference type="SAM" id="MobiDB-lite"/>
    </source>
</evidence>
<accession>A0A511KMX8</accession>
<reference evidence="2 3" key="1">
    <citation type="submission" date="2019-07" db="EMBL/GenBank/DDBJ databases">
        <title>Rhodotorula toruloides NBRC10032 genome sequencing.</title>
        <authorList>
            <person name="Shida Y."/>
            <person name="Takaku H."/>
            <person name="Ogasawara W."/>
            <person name="Mori K."/>
        </authorList>
    </citation>
    <scope>NUCLEOTIDE SEQUENCE [LARGE SCALE GENOMIC DNA]</scope>
    <source>
        <strain evidence="2 3">NBRC10032</strain>
    </source>
</reference>
<sequence length="505" mass="54810">MEQLTDGGRSSRAPSSTPTTRFEKVFGRQTHQDQQGASGESAGGSGGGQGVLGAANEERETCESEHWTIDASQRAEGPLHKRIKREGGERWTREEELALLEIRKGLEKVTWVETPEKMVAKGFTRRSALARQQRFQAMDGARDNPRPATKRDNSWTDDERLALLAINIHRDSTVFGFCKPSINWTSWQAFFPGKTKYQLQQKAAELRKTEEAAKLKTKRYQAREATIQAKWQSLQAAKAAQASGQRGAIATTSMAAMSATEAVDGFFLTLEDNLAAFSTSQPTTAPGSGASPSAGVDTFVHLPSTSYRTEGLAQTGSLHPHFSSTFPAPTASSARTGTLSTVPLSHSHQPHVDPYLDFPTDPQVPQMHDPLNPLPRTTFGQSTSAQGGYSLFSQRVQQPAFTLREQQHQPIAAASVVSSASPLTRQSFVAAEIAKLVVDASEKAVIQTTAAGTQEPVVGEGCAKEGEKSLRMDLSDEEDTSRLPMSKAGMKLEERLRGIGKSLKE</sequence>
<comment type="caution">
    <text evidence="2">The sequence shown here is derived from an EMBL/GenBank/DDBJ whole genome shotgun (WGS) entry which is preliminary data.</text>
</comment>
<protein>
    <submittedName>
        <fullName evidence="2">MYB-like domain containing protein</fullName>
    </submittedName>
</protein>